<evidence type="ECO:0000259" key="3">
    <source>
        <dbReference type="Pfam" id="PF00501"/>
    </source>
</evidence>
<accession>A0A8J5LER1</accession>
<dbReference type="GO" id="GO:0016207">
    <property type="term" value="F:4-coumarate-CoA ligase activity"/>
    <property type="evidence" value="ECO:0007669"/>
    <property type="project" value="UniProtKB-EC"/>
</dbReference>
<evidence type="ECO:0000313" key="6">
    <source>
        <dbReference type="Proteomes" id="UP000734854"/>
    </source>
</evidence>
<comment type="catalytic activity">
    <reaction evidence="2">
        <text>(E)-4-coumarate + ATP + CoA = (E)-4-coumaroyl-CoA + AMP + diphosphate</text>
        <dbReference type="Rhea" id="RHEA:19641"/>
        <dbReference type="ChEBI" id="CHEBI:12876"/>
        <dbReference type="ChEBI" id="CHEBI:30616"/>
        <dbReference type="ChEBI" id="CHEBI:33019"/>
        <dbReference type="ChEBI" id="CHEBI:57287"/>
        <dbReference type="ChEBI" id="CHEBI:85008"/>
        <dbReference type="ChEBI" id="CHEBI:456215"/>
        <dbReference type="EC" id="6.2.1.12"/>
    </reaction>
    <physiologicalReaction direction="left-to-right" evidence="2">
        <dbReference type="Rhea" id="RHEA:19642"/>
    </physiologicalReaction>
</comment>
<dbReference type="PROSITE" id="PS00455">
    <property type="entry name" value="AMP_BINDING"/>
    <property type="match status" value="1"/>
</dbReference>
<dbReference type="EC" id="6.2.1.12" evidence="1"/>
<feature type="domain" description="AMP-binding enzyme C-terminal" evidence="4">
    <location>
        <begin position="455"/>
        <end position="546"/>
    </location>
</feature>
<dbReference type="GO" id="GO:0006631">
    <property type="term" value="P:fatty acid metabolic process"/>
    <property type="evidence" value="ECO:0007669"/>
    <property type="project" value="TreeGrafter"/>
</dbReference>
<protein>
    <recommendedName>
        <fullName evidence="1">4-coumarate--CoA ligase</fullName>
        <ecNumber evidence="1">6.2.1.12</ecNumber>
    </recommendedName>
</protein>
<evidence type="ECO:0000256" key="2">
    <source>
        <dbReference type="ARBA" id="ARBA00034252"/>
    </source>
</evidence>
<gene>
    <name evidence="5" type="ORF">ZIOFF_029890</name>
</gene>
<proteinExistence type="predicted"/>
<reference evidence="5 6" key="1">
    <citation type="submission" date="2020-08" db="EMBL/GenBank/DDBJ databases">
        <title>Plant Genome Project.</title>
        <authorList>
            <person name="Zhang R.-G."/>
        </authorList>
    </citation>
    <scope>NUCLEOTIDE SEQUENCE [LARGE SCALE GENOMIC DNA]</scope>
    <source>
        <tissue evidence="5">Rhizome</tissue>
    </source>
</reference>
<comment type="caution">
    <text evidence="5">The sequence shown here is derived from an EMBL/GenBank/DDBJ whole genome shotgun (WGS) entry which is preliminary data.</text>
</comment>
<dbReference type="Pfam" id="PF13193">
    <property type="entry name" value="AMP-binding_C"/>
    <property type="match status" value="1"/>
</dbReference>
<dbReference type="AlphaFoldDB" id="A0A8J5LER1"/>
<organism evidence="5 6">
    <name type="scientific">Zingiber officinale</name>
    <name type="common">Ginger</name>
    <name type="synonym">Amomum zingiber</name>
    <dbReference type="NCBI Taxonomy" id="94328"/>
    <lineage>
        <taxon>Eukaryota</taxon>
        <taxon>Viridiplantae</taxon>
        <taxon>Streptophyta</taxon>
        <taxon>Embryophyta</taxon>
        <taxon>Tracheophyta</taxon>
        <taxon>Spermatophyta</taxon>
        <taxon>Magnoliopsida</taxon>
        <taxon>Liliopsida</taxon>
        <taxon>Zingiberales</taxon>
        <taxon>Zingiberaceae</taxon>
        <taxon>Zingiber</taxon>
    </lineage>
</organism>
<dbReference type="PANTHER" id="PTHR43201">
    <property type="entry name" value="ACYL-COA SYNTHETASE"/>
    <property type="match status" value="1"/>
</dbReference>
<dbReference type="InterPro" id="IPR025110">
    <property type="entry name" value="AMP-bd_C"/>
</dbReference>
<evidence type="ECO:0000256" key="1">
    <source>
        <dbReference type="ARBA" id="ARBA00012959"/>
    </source>
</evidence>
<dbReference type="CDD" id="cd04433">
    <property type="entry name" value="AFD_class_I"/>
    <property type="match status" value="1"/>
</dbReference>
<name>A0A8J5LER1_ZINOF</name>
<dbReference type="PANTHER" id="PTHR43201:SF32">
    <property type="entry name" value="2-SUCCINYLBENZOATE--COA LIGASE, CHLOROPLASTIC_PEROXISOMAL"/>
    <property type="match status" value="1"/>
</dbReference>
<evidence type="ECO:0000259" key="4">
    <source>
        <dbReference type="Pfam" id="PF13193"/>
    </source>
</evidence>
<dbReference type="GO" id="GO:0009698">
    <property type="term" value="P:phenylpropanoid metabolic process"/>
    <property type="evidence" value="ECO:0007669"/>
    <property type="project" value="UniProtKB-ARBA"/>
</dbReference>
<dbReference type="EMBL" id="JACMSC010000008">
    <property type="protein sequence ID" value="KAG6511812.1"/>
    <property type="molecule type" value="Genomic_DNA"/>
</dbReference>
<keyword evidence="6" id="KW-1185">Reference proteome</keyword>
<dbReference type="Proteomes" id="UP000734854">
    <property type="component" value="Unassembled WGS sequence"/>
</dbReference>
<dbReference type="InterPro" id="IPR000873">
    <property type="entry name" value="AMP-dep_synth/lig_dom"/>
</dbReference>
<dbReference type="GO" id="GO:0106290">
    <property type="term" value="F:trans-cinnamate-CoA ligase activity"/>
    <property type="evidence" value="ECO:0007669"/>
    <property type="project" value="UniProtKB-ARBA"/>
</dbReference>
<dbReference type="GO" id="GO:0031956">
    <property type="term" value="F:medium-chain fatty acid-CoA ligase activity"/>
    <property type="evidence" value="ECO:0007669"/>
    <property type="project" value="TreeGrafter"/>
</dbReference>
<dbReference type="Pfam" id="PF00501">
    <property type="entry name" value="AMP-binding"/>
    <property type="match status" value="1"/>
</dbReference>
<sequence>MDTYSRSHVCLCLRRLEAIRGHAPVTIAGARRKTGSKFVEGVHSLARALADSGIARGDVVAIAALNSDWYVQLFLAITYIGAIVAPLNHRWSFEEARVAMKLVNPKMLVVDEHCNRWALQLQEEEKNLPSINLYLHIGESPSTFSCNHNYLTIEMVRGFVEASPMPDPIFAPGDIALICFTSGTTGKPKGVAISHTAIIVQSLAKISIIGYGEDDVYLHTAPLCHIGGISSCLAMLWAGGCHILIPKFDARLTFEAIKEFKVTSFITVPAMMADLVAYERKFNLSSNGETVSKVLNGGGGLPQELVRGANRIFPLAKIFSAYGMTEACSSLTFMTLCDPTDKRNGISFHEETTNGTLVRQLGGVCVGKPASHVQIKISSSNGSTCDPFVGNIMTRGLHVMAGYWNHKELITLDFDKKGWLETGDIGWFDCHGNLWLIGRKKACIKSGGENVYPEEVEAVISEHPGISRVVVVGVPDIRLNEKLVACLNIKEGWKWVDRNSKYAAEEKQVSDEIIQYHCRHKNLTRFKIPKIYMLWRKPFPLTTTGKLRRDEVRKDLLSLVQLPSNL</sequence>
<evidence type="ECO:0000313" key="5">
    <source>
        <dbReference type="EMBL" id="KAG6511812.1"/>
    </source>
</evidence>
<feature type="domain" description="AMP-dependent synthetase/ligase" evidence="3">
    <location>
        <begin position="22"/>
        <end position="404"/>
    </location>
</feature>
<dbReference type="InterPro" id="IPR020845">
    <property type="entry name" value="AMP-binding_CS"/>
</dbReference>